<organism evidence="1">
    <name type="scientific">marine metagenome</name>
    <dbReference type="NCBI Taxonomy" id="408172"/>
    <lineage>
        <taxon>unclassified sequences</taxon>
        <taxon>metagenomes</taxon>
        <taxon>ecological metagenomes</taxon>
    </lineage>
</organism>
<gene>
    <name evidence="1" type="ORF">METZ01_LOCUS18515</name>
</gene>
<name>A0A381PF81_9ZZZZ</name>
<proteinExistence type="predicted"/>
<dbReference type="EMBL" id="UINC01000965">
    <property type="protein sequence ID" value="SUZ65661.1"/>
    <property type="molecule type" value="Genomic_DNA"/>
</dbReference>
<reference evidence="1" key="1">
    <citation type="submission" date="2018-05" db="EMBL/GenBank/DDBJ databases">
        <authorList>
            <person name="Lanie J.A."/>
            <person name="Ng W.-L."/>
            <person name="Kazmierczak K.M."/>
            <person name="Andrzejewski T.M."/>
            <person name="Davidsen T.M."/>
            <person name="Wayne K.J."/>
            <person name="Tettelin H."/>
            <person name="Glass J.I."/>
            <person name="Rusch D."/>
            <person name="Podicherti R."/>
            <person name="Tsui H.-C.T."/>
            <person name="Winkler M.E."/>
        </authorList>
    </citation>
    <scope>NUCLEOTIDE SEQUENCE</scope>
</reference>
<sequence>MRVYRVSIVALCAFLFTVNGLSANYAFKKKVKSVCKTYRITVDSEQFELGEDTFFMTLESGRNDFEMFMVIGFAAAGQAVAHQKQMGLSNAYMPANVQVSVRVPTAKDSFNTFVASCSSKMANELAEGRMDSAEFMQKITKNLKIM</sequence>
<protein>
    <submittedName>
        <fullName evidence="1">Uncharacterized protein</fullName>
    </submittedName>
</protein>
<evidence type="ECO:0000313" key="1">
    <source>
        <dbReference type="EMBL" id="SUZ65661.1"/>
    </source>
</evidence>
<dbReference type="AlphaFoldDB" id="A0A381PF81"/>
<accession>A0A381PF81</accession>